<sequence>MEFKMKYLIISIVFAIVIFVTINGKKCPTPSKLTTTKPKSPNWQKWERPLYFAEEIVKNAMDLYYSKTKIYFKLVYIIEEKTRFINRLYKYRVKFYATRCTLNKQKYKKGKKYQITIARCVRTYTPFQTILIINKRERKLRLEVTNLENPKKTLKKIYKRPANVINKPIEALLKMIRKNLTSNE</sequence>
<protein>
    <submittedName>
        <fullName evidence="2">Cystatin domain-containing protein</fullName>
    </submittedName>
</protein>
<dbReference type="WBParaSite" id="SVE_1788100.1">
    <property type="protein sequence ID" value="SVE_1788100.1"/>
    <property type="gene ID" value="SVE_1788100"/>
</dbReference>
<evidence type="ECO:0000313" key="1">
    <source>
        <dbReference type="Proteomes" id="UP000035680"/>
    </source>
</evidence>
<name>A0A0K0FZK2_STRVS</name>
<dbReference type="Proteomes" id="UP000035680">
    <property type="component" value="Unassembled WGS sequence"/>
</dbReference>
<reference evidence="2" key="2">
    <citation type="submission" date="2015-08" db="UniProtKB">
        <authorList>
            <consortium name="WormBaseParasite"/>
        </authorList>
    </citation>
    <scope>IDENTIFICATION</scope>
</reference>
<evidence type="ECO:0000313" key="2">
    <source>
        <dbReference type="WBParaSite" id="SVE_1788100.1"/>
    </source>
</evidence>
<dbReference type="AlphaFoldDB" id="A0A0K0FZK2"/>
<accession>A0A0K0FZK2</accession>
<keyword evidence="1" id="KW-1185">Reference proteome</keyword>
<reference evidence="1" key="1">
    <citation type="submission" date="2014-07" db="EMBL/GenBank/DDBJ databases">
        <authorList>
            <person name="Martin A.A"/>
            <person name="De Silva N."/>
        </authorList>
    </citation>
    <scope>NUCLEOTIDE SEQUENCE</scope>
</reference>
<proteinExistence type="predicted"/>
<organism evidence="1 2">
    <name type="scientific">Strongyloides venezuelensis</name>
    <name type="common">Threadworm</name>
    <dbReference type="NCBI Taxonomy" id="75913"/>
    <lineage>
        <taxon>Eukaryota</taxon>
        <taxon>Metazoa</taxon>
        <taxon>Ecdysozoa</taxon>
        <taxon>Nematoda</taxon>
        <taxon>Chromadorea</taxon>
        <taxon>Rhabditida</taxon>
        <taxon>Tylenchina</taxon>
        <taxon>Panagrolaimomorpha</taxon>
        <taxon>Strongyloidoidea</taxon>
        <taxon>Strongyloididae</taxon>
        <taxon>Strongyloides</taxon>
    </lineage>
</organism>